<dbReference type="AlphaFoldDB" id="A0A6C0KYT2"/>
<reference evidence="2" key="1">
    <citation type="journal article" date="2020" name="Nature">
        <title>Giant virus diversity and host interactions through global metagenomics.</title>
        <authorList>
            <person name="Schulz F."/>
            <person name="Roux S."/>
            <person name="Paez-Espino D."/>
            <person name="Jungbluth S."/>
            <person name="Walsh D.A."/>
            <person name="Denef V.J."/>
            <person name="McMahon K.D."/>
            <person name="Konstantinidis K.T."/>
            <person name="Eloe-Fadrosh E.A."/>
            <person name="Kyrpides N.C."/>
            <person name="Woyke T."/>
        </authorList>
    </citation>
    <scope>NUCLEOTIDE SEQUENCE</scope>
    <source>
        <strain evidence="2">GVMAG-S-3300013094-109</strain>
    </source>
</reference>
<accession>A0A6C0KYT2</accession>
<name>A0A6C0KYT2_9ZZZZ</name>
<proteinExistence type="predicted"/>
<organism evidence="2">
    <name type="scientific">viral metagenome</name>
    <dbReference type="NCBI Taxonomy" id="1070528"/>
    <lineage>
        <taxon>unclassified sequences</taxon>
        <taxon>metagenomes</taxon>
        <taxon>organismal metagenomes</taxon>
    </lineage>
</organism>
<protein>
    <submittedName>
        <fullName evidence="2">Uncharacterized protein</fullName>
    </submittedName>
</protein>
<dbReference type="EMBL" id="MN740991">
    <property type="protein sequence ID" value="QHU21664.1"/>
    <property type="molecule type" value="Genomic_DNA"/>
</dbReference>
<sequence>MSSRSQRSSPGIEMTHIKKKISTPSSNSSFSHLSNGIPKELIFGSHENISSLTNSSEKEKEKEKGITIEELMRRLSVVNDPRYQILASRVKNISEYKARGVKKGKTKKYSKKYNILKSTSRRASKMRSKMRSKKRKY</sequence>
<feature type="compositionally biased region" description="Low complexity" evidence="1">
    <location>
        <begin position="22"/>
        <end position="33"/>
    </location>
</feature>
<evidence type="ECO:0000313" key="2">
    <source>
        <dbReference type="EMBL" id="QHU21664.1"/>
    </source>
</evidence>
<feature type="region of interest" description="Disordered" evidence="1">
    <location>
        <begin position="1"/>
        <end position="33"/>
    </location>
</feature>
<evidence type="ECO:0000256" key="1">
    <source>
        <dbReference type="SAM" id="MobiDB-lite"/>
    </source>
</evidence>